<keyword evidence="2" id="KW-1185">Reference proteome</keyword>
<gene>
    <name evidence="1" type="ORF">DCHRY22_LOCUS12841</name>
</gene>
<proteinExistence type="predicted"/>
<evidence type="ECO:0000313" key="1">
    <source>
        <dbReference type="EMBL" id="CAG9578800.1"/>
    </source>
</evidence>
<sequence length="253" mass="29638">MCLMPYALLSRVWSLSLVLLQHSSKWYSRLHQYLNQLPDKGVSIFAHDYELPDNLDTLVNMKNINKEGRFEWTQKLSLDVDSILVEDDEGELCESILKYVNNINKTSSKTAKSEKPDLQMTLPVEDKVVENIRQPMKNTQKVNNDQGEVISREMFNKLYKKNTTETNPVQKEKKIINHDIDNIVDRNSLQAFIKAEEEFRNNSDEKSLTTHLSFMQWQALKTALLNLDNPLIMSDKLERKTKKIWQKKCLDYK</sequence>
<organism evidence="1 2">
    <name type="scientific">Danaus chrysippus</name>
    <name type="common">African queen</name>
    <dbReference type="NCBI Taxonomy" id="151541"/>
    <lineage>
        <taxon>Eukaryota</taxon>
        <taxon>Metazoa</taxon>
        <taxon>Ecdysozoa</taxon>
        <taxon>Arthropoda</taxon>
        <taxon>Hexapoda</taxon>
        <taxon>Insecta</taxon>
        <taxon>Pterygota</taxon>
        <taxon>Neoptera</taxon>
        <taxon>Endopterygota</taxon>
        <taxon>Lepidoptera</taxon>
        <taxon>Glossata</taxon>
        <taxon>Ditrysia</taxon>
        <taxon>Papilionoidea</taxon>
        <taxon>Nymphalidae</taxon>
        <taxon>Danainae</taxon>
        <taxon>Danaini</taxon>
        <taxon>Danaina</taxon>
        <taxon>Danaus</taxon>
        <taxon>Anosia</taxon>
    </lineage>
</organism>
<dbReference type="OrthoDB" id="9899341at2759"/>
<protein>
    <submittedName>
        <fullName evidence="1">(African queen) hypothetical protein</fullName>
    </submittedName>
</protein>
<dbReference type="Proteomes" id="UP000789524">
    <property type="component" value="Unassembled WGS sequence"/>
</dbReference>
<reference evidence="1" key="1">
    <citation type="submission" date="2021-09" db="EMBL/GenBank/DDBJ databases">
        <authorList>
            <person name="Martin H S."/>
        </authorList>
    </citation>
    <scope>NUCLEOTIDE SEQUENCE</scope>
</reference>
<accession>A0A8J2WAV5</accession>
<comment type="caution">
    <text evidence="1">The sequence shown here is derived from an EMBL/GenBank/DDBJ whole genome shotgun (WGS) entry which is preliminary data.</text>
</comment>
<dbReference type="AlphaFoldDB" id="A0A8J2WAV5"/>
<dbReference type="EMBL" id="CAKASE010000078">
    <property type="protein sequence ID" value="CAG9578800.1"/>
    <property type="molecule type" value="Genomic_DNA"/>
</dbReference>
<evidence type="ECO:0000313" key="2">
    <source>
        <dbReference type="Proteomes" id="UP000789524"/>
    </source>
</evidence>
<name>A0A8J2WAV5_9NEOP</name>